<dbReference type="Pfam" id="PF10509">
    <property type="entry name" value="GalKase_gal_bdg"/>
    <property type="match status" value="1"/>
</dbReference>
<accession>A0ABR8MM05</accession>
<dbReference type="SUPFAM" id="SSF55060">
    <property type="entry name" value="GHMP Kinase, C-terminal domain"/>
    <property type="match status" value="1"/>
</dbReference>
<feature type="domain" description="GHMP kinase N-terminal" evidence="9">
    <location>
        <begin position="83"/>
        <end position="169"/>
    </location>
</feature>
<keyword evidence="3" id="KW-0547">Nucleotide-binding</keyword>
<dbReference type="PROSITE" id="PS00106">
    <property type="entry name" value="GALACTOKINASE"/>
    <property type="match status" value="1"/>
</dbReference>
<keyword evidence="13" id="KW-1185">Reference proteome</keyword>
<evidence type="ECO:0000256" key="6">
    <source>
        <dbReference type="ARBA" id="ARBA00023144"/>
    </source>
</evidence>
<evidence type="ECO:0000256" key="8">
    <source>
        <dbReference type="SAM" id="MobiDB-lite"/>
    </source>
</evidence>
<feature type="region of interest" description="Disordered" evidence="8">
    <location>
        <begin position="350"/>
        <end position="372"/>
    </location>
</feature>
<dbReference type="InterPro" id="IPR006204">
    <property type="entry name" value="GHMP_kinase_N_dom"/>
</dbReference>
<dbReference type="InterPro" id="IPR013750">
    <property type="entry name" value="GHMP_kinase_C_dom"/>
</dbReference>
<dbReference type="EC" id="2.7.1.6" evidence="7"/>
<dbReference type="Proteomes" id="UP000649289">
    <property type="component" value="Unassembled WGS sequence"/>
</dbReference>
<evidence type="ECO:0000313" key="12">
    <source>
        <dbReference type="EMBL" id="MBD3915109.1"/>
    </source>
</evidence>
<protein>
    <recommendedName>
        <fullName evidence="7">Galactokinase</fullName>
        <ecNumber evidence="7">2.7.1.6</ecNumber>
    </recommendedName>
</protein>
<keyword evidence="5" id="KW-0067">ATP-binding</keyword>
<dbReference type="PRINTS" id="PR00473">
    <property type="entry name" value="GALCTOKINASE"/>
</dbReference>
<sequence>MSHRDDPLVSRWFAPGRINLIGEHTDYNDGFVLPMALAMGCTTTVSAPASGWSVGSAQQPGAEVRVTPSGMSGRDEVPGWATYALGALWLLHDDGVDVPPLRIDLDSDVPTGAGLSSSAALVCSVVCALDEHLGLDLGAAGLLDLSRRVENDAVGAPTGGMDQLASLRGEAGHALFCDMRDLTSRSVPFDPAASGLSLLVADTNAPHRHADGEYAARRAGCEEAARRLGVPALRDVAGADLEAALARLEDEELRRYVRHVVTEDDRVVSAVEVLSAGRLEDLGPLLTDSHASMRDDFRITVPEVDSAVEAFVGAGALGARMTGGGFGGCVIALVPDADVDAAREGVRRAAAEAGHPEPTLFTATAEPGARRL</sequence>
<dbReference type="InterPro" id="IPR019741">
    <property type="entry name" value="Galactokinase_CS"/>
</dbReference>
<dbReference type="InterPro" id="IPR000705">
    <property type="entry name" value="Galactokinase"/>
</dbReference>
<dbReference type="InterPro" id="IPR006206">
    <property type="entry name" value="Mevalonate/galactokinase"/>
</dbReference>
<evidence type="ECO:0000256" key="1">
    <source>
        <dbReference type="ARBA" id="ARBA00006566"/>
    </source>
</evidence>
<evidence type="ECO:0000313" key="13">
    <source>
        <dbReference type="Proteomes" id="UP000649289"/>
    </source>
</evidence>
<feature type="domain" description="Galactokinase N-terminal" evidence="11">
    <location>
        <begin position="12"/>
        <end position="46"/>
    </location>
</feature>
<keyword evidence="4" id="KW-0418">Kinase</keyword>
<evidence type="ECO:0000259" key="11">
    <source>
        <dbReference type="Pfam" id="PF10509"/>
    </source>
</evidence>
<evidence type="ECO:0000259" key="9">
    <source>
        <dbReference type="Pfam" id="PF00288"/>
    </source>
</evidence>
<dbReference type="SUPFAM" id="SSF54211">
    <property type="entry name" value="Ribosomal protein S5 domain 2-like"/>
    <property type="match status" value="1"/>
</dbReference>
<dbReference type="PRINTS" id="PR00959">
    <property type="entry name" value="MEVGALKINASE"/>
</dbReference>
<gene>
    <name evidence="12" type="primary">galK</name>
    <name evidence="12" type="ORF">IEZ25_10830</name>
</gene>
<evidence type="ECO:0000259" key="10">
    <source>
        <dbReference type="Pfam" id="PF08544"/>
    </source>
</evidence>
<evidence type="ECO:0000256" key="4">
    <source>
        <dbReference type="ARBA" id="ARBA00022777"/>
    </source>
</evidence>
<dbReference type="EMBL" id="JACXYY010000004">
    <property type="protein sequence ID" value="MBD3915109.1"/>
    <property type="molecule type" value="Genomic_DNA"/>
</dbReference>
<evidence type="ECO:0000256" key="2">
    <source>
        <dbReference type="ARBA" id="ARBA00022679"/>
    </source>
</evidence>
<evidence type="ECO:0000256" key="5">
    <source>
        <dbReference type="ARBA" id="ARBA00022840"/>
    </source>
</evidence>
<dbReference type="PIRSF" id="PIRSF000530">
    <property type="entry name" value="Galactokinase"/>
    <property type="match status" value="1"/>
</dbReference>
<dbReference type="NCBIfam" id="TIGR00131">
    <property type="entry name" value="gal_kin"/>
    <property type="match status" value="1"/>
</dbReference>
<dbReference type="InterPro" id="IPR019539">
    <property type="entry name" value="GalKase_N"/>
</dbReference>
<dbReference type="InterPro" id="IPR014721">
    <property type="entry name" value="Ribsml_uS5_D2-typ_fold_subgr"/>
</dbReference>
<name>A0ABR8MM05_9ACTN</name>
<comment type="caution">
    <text evidence="12">The sequence shown here is derived from an EMBL/GenBank/DDBJ whole genome shotgun (WGS) entry which is preliminary data.</text>
</comment>
<reference evidence="12 13" key="1">
    <citation type="submission" date="2020-09" db="EMBL/GenBank/DDBJ databases">
        <title>novel species in genus Nocardioides.</title>
        <authorList>
            <person name="Zhang G."/>
        </authorList>
    </citation>
    <scope>NUCLEOTIDE SEQUENCE [LARGE SCALE GENOMIC DNA]</scope>
    <source>
        <strain evidence="12 13">19197</strain>
    </source>
</reference>
<dbReference type="Gene3D" id="3.30.70.890">
    <property type="entry name" value="GHMP kinase, C-terminal domain"/>
    <property type="match status" value="1"/>
</dbReference>
<dbReference type="InterPro" id="IPR036554">
    <property type="entry name" value="GHMP_kinase_C_sf"/>
</dbReference>
<dbReference type="Pfam" id="PF00288">
    <property type="entry name" value="GHMP_kinases_N"/>
    <property type="match status" value="1"/>
</dbReference>
<proteinExistence type="inferred from homology"/>
<dbReference type="Gene3D" id="3.30.230.10">
    <property type="match status" value="1"/>
</dbReference>
<dbReference type="GO" id="GO:0004335">
    <property type="term" value="F:galactokinase activity"/>
    <property type="evidence" value="ECO:0007669"/>
    <property type="project" value="UniProtKB-EC"/>
</dbReference>
<evidence type="ECO:0000256" key="7">
    <source>
        <dbReference type="NCBIfam" id="TIGR00131"/>
    </source>
</evidence>
<dbReference type="PANTHER" id="PTHR10457">
    <property type="entry name" value="MEVALONATE KINASE/GALACTOKINASE"/>
    <property type="match status" value="1"/>
</dbReference>
<dbReference type="PANTHER" id="PTHR10457:SF7">
    <property type="entry name" value="GALACTOKINASE-RELATED"/>
    <property type="match status" value="1"/>
</dbReference>
<feature type="domain" description="GHMP kinase C-terminal" evidence="10">
    <location>
        <begin position="272"/>
        <end position="349"/>
    </location>
</feature>
<keyword evidence="6" id="KW-0299">Galactose metabolism</keyword>
<dbReference type="Pfam" id="PF08544">
    <property type="entry name" value="GHMP_kinases_C"/>
    <property type="match status" value="1"/>
</dbReference>
<dbReference type="PROSITE" id="PS00627">
    <property type="entry name" value="GHMP_KINASES_ATP"/>
    <property type="match status" value="1"/>
</dbReference>
<dbReference type="InterPro" id="IPR020568">
    <property type="entry name" value="Ribosomal_Su5_D2-typ_SF"/>
</dbReference>
<dbReference type="InterPro" id="IPR006203">
    <property type="entry name" value="GHMP_knse_ATP-bd_CS"/>
</dbReference>
<evidence type="ECO:0000256" key="3">
    <source>
        <dbReference type="ARBA" id="ARBA00022741"/>
    </source>
</evidence>
<organism evidence="12 13">
    <name type="scientific">Nocardioides hwasunensis</name>
    <dbReference type="NCBI Taxonomy" id="397258"/>
    <lineage>
        <taxon>Bacteria</taxon>
        <taxon>Bacillati</taxon>
        <taxon>Actinomycetota</taxon>
        <taxon>Actinomycetes</taxon>
        <taxon>Propionibacteriales</taxon>
        <taxon>Nocardioidaceae</taxon>
        <taxon>Nocardioides</taxon>
    </lineage>
</organism>
<keyword evidence="2 12" id="KW-0808">Transferase</keyword>
<comment type="similarity">
    <text evidence="1">Belongs to the GHMP kinase family. GalK subfamily.</text>
</comment>
<keyword evidence="6" id="KW-0119">Carbohydrate metabolism</keyword>